<dbReference type="AlphaFoldDB" id="A0A3R6GZX5"/>
<gene>
    <name evidence="2" type="ORF">DWZ31_09570</name>
</gene>
<sequence length="348" mass="38757">MRQIFKRFGAGMLAVILLFGVVFGPESSTTVEAAKKDKTKPNVVLYLNKTGYTRGSVYIQVQAKDKSGIKSILIKKGKITKSAARYWKKANNITRAKKKKVTSNAAYSVKVTDKAGNVTIKRISVTNIDKKKPTVKLSQSVVSGGVQISVSASDASGIKSVKWIKGAISDASSAKFNQASNITKTRKFIVTQNGYYTVQAVDRVGNKSVAQIYVVAKQALYDLDEYYRDETYHEKETTVKDSLGRSYTNALRVSTDVDGKTELTYFLNGLYQYIEGDIACAGSKTEDAVMQIYADDVLVYTSETITATQEYKHFKVDIGNARFIKIKITDVYMGWWEEYILGNCYLYN</sequence>
<dbReference type="InterPro" id="IPR038637">
    <property type="entry name" value="NPCBM_sf"/>
</dbReference>
<feature type="domain" description="Glycosyl hydrolase family 98 putative carbohydrate-binding module" evidence="1">
    <location>
        <begin position="258"/>
        <end position="331"/>
    </location>
</feature>
<dbReference type="RefSeq" id="WP_118488732.1">
    <property type="nucleotide sequence ID" value="NZ_QRQN01000010.1"/>
</dbReference>
<evidence type="ECO:0000259" key="1">
    <source>
        <dbReference type="Pfam" id="PF08305"/>
    </source>
</evidence>
<evidence type="ECO:0000313" key="3">
    <source>
        <dbReference type="Proteomes" id="UP000283586"/>
    </source>
</evidence>
<dbReference type="Pfam" id="PF08305">
    <property type="entry name" value="NPCBM"/>
    <property type="match status" value="1"/>
</dbReference>
<dbReference type="Gene3D" id="2.60.120.1060">
    <property type="entry name" value="NPCBM/NEW2 domain"/>
    <property type="match status" value="1"/>
</dbReference>
<dbReference type="SUPFAM" id="SSF49785">
    <property type="entry name" value="Galactose-binding domain-like"/>
    <property type="match status" value="1"/>
</dbReference>
<dbReference type="EMBL" id="QRQN01000010">
    <property type="protein sequence ID" value="RHN08111.1"/>
    <property type="molecule type" value="Genomic_DNA"/>
</dbReference>
<evidence type="ECO:0000313" key="2">
    <source>
        <dbReference type="EMBL" id="RHN08111.1"/>
    </source>
</evidence>
<reference evidence="2 3" key="1">
    <citation type="submission" date="2018-08" db="EMBL/GenBank/DDBJ databases">
        <title>A genome reference for cultivated species of the human gut microbiota.</title>
        <authorList>
            <person name="Zou Y."/>
            <person name="Xue W."/>
            <person name="Luo G."/>
        </authorList>
    </citation>
    <scope>NUCLEOTIDE SEQUENCE [LARGE SCALE GENOMIC DNA]</scope>
    <source>
        <strain evidence="2 3">AF31-21AC</strain>
    </source>
</reference>
<name>A0A3R6GZX5_9FIRM</name>
<comment type="caution">
    <text evidence="2">The sequence shown here is derived from an EMBL/GenBank/DDBJ whole genome shotgun (WGS) entry which is preliminary data.</text>
</comment>
<protein>
    <recommendedName>
        <fullName evidence="1">Glycosyl hydrolase family 98 putative carbohydrate-binding module domain-containing protein</fullName>
    </recommendedName>
</protein>
<dbReference type="InterPro" id="IPR013222">
    <property type="entry name" value="Glyco_hyd_98_carb-bd"/>
</dbReference>
<accession>A0A3R6GZX5</accession>
<proteinExistence type="predicted"/>
<dbReference type="Proteomes" id="UP000283586">
    <property type="component" value="Unassembled WGS sequence"/>
</dbReference>
<dbReference type="InterPro" id="IPR008979">
    <property type="entry name" value="Galactose-bd-like_sf"/>
</dbReference>
<organism evidence="2 3">
    <name type="scientific">Roseburia intestinalis</name>
    <dbReference type="NCBI Taxonomy" id="166486"/>
    <lineage>
        <taxon>Bacteria</taxon>
        <taxon>Bacillati</taxon>
        <taxon>Bacillota</taxon>
        <taxon>Clostridia</taxon>
        <taxon>Lachnospirales</taxon>
        <taxon>Lachnospiraceae</taxon>
        <taxon>Roseburia</taxon>
    </lineage>
</organism>